<evidence type="ECO:0000313" key="2">
    <source>
        <dbReference type="EMBL" id="QQP42253.1"/>
    </source>
</evidence>
<sequence>MIRQLSAHRSVAVLYSGEGGGSTCPTSTHTETEHHFNSSRGHAMKIPHSDPAWTWGETIPTHSRSGTNTTTPSPALASLFSHSKSILGN</sequence>
<reference evidence="3" key="1">
    <citation type="submission" date="2021-01" db="EMBL/GenBank/DDBJ databases">
        <title>Caligus Genome Assembly.</title>
        <authorList>
            <person name="Gallardo-Escarate C."/>
        </authorList>
    </citation>
    <scope>NUCLEOTIDE SEQUENCE [LARGE SCALE GENOMIC DNA]</scope>
</reference>
<dbReference type="Proteomes" id="UP000595437">
    <property type="component" value="Chromosome 11"/>
</dbReference>
<dbReference type="EMBL" id="CP045900">
    <property type="protein sequence ID" value="QQP42253.1"/>
    <property type="molecule type" value="Genomic_DNA"/>
</dbReference>
<protein>
    <submittedName>
        <fullName evidence="2">Uncharacterized protein</fullName>
    </submittedName>
</protein>
<feature type="compositionally biased region" description="Polar residues" evidence="1">
    <location>
        <begin position="60"/>
        <end position="73"/>
    </location>
</feature>
<keyword evidence="3" id="KW-1185">Reference proteome</keyword>
<feature type="region of interest" description="Disordered" evidence="1">
    <location>
        <begin position="15"/>
        <end position="89"/>
    </location>
</feature>
<evidence type="ECO:0000313" key="3">
    <source>
        <dbReference type="Proteomes" id="UP000595437"/>
    </source>
</evidence>
<name>A0A7T8H2J8_CALRO</name>
<proteinExistence type="predicted"/>
<accession>A0A7T8H2J8</accession>
<dbReference type="AlphaFoldDB" id="A0A7T8H2J8"/>
<gene>
    <name evidence="2" type="ORF">FKW44_016862</name>
</gene>
<evidence type="ECO:0000256" key="1">
    <source>
        <dbReference type="SAM" id="MobiDB-lite"/>
    </source>
</evidence>
<organism evidence="2 3">
    <name type="scientific">Caligus rogercresseyi</name>
    <name type="common">Sea louse</name>
    <dbReference type="NCBI Taxonomy" id="217165"/>
    <lineage>
        <taxon>Eukaryota</taxon>
        <taxon>Metazoa</taxon>
        <taxon>Ecdysozoa</taxon>
        <taxon>Arthropoda</taxon>
        <taxon>Crustacea</taxon>
        <taxon>Multicrustacea</taxon>
        <taxon>Hexanauplia</taxon>
        <taxon>Copepoda</taxon>
        <taxon>Siphonostomatoida</taxon>
        <taxon>Caligidae</taxon>
        <taxon>Caligus</taxon>
    </lineage>
</organism>
<feature type="compositionally biased region" description="Polar residues" evidence="1">
    <location>
        <begin position="80"/>
        <end position="89"/>
    </location>
</feature>